<proteinExistence type="predicted"/>
<feature type="region of interest" description="Disordered" evidence="1">
    <location>
        <begin position="1"/>
        <end position="24"/>
    </location>
</feature>
<evidence type="ECO:0000256" key="1">
    <source>
        <dbReference type="SAM" id="MobiDB-lite"/>
    </source>
</evidence>
<reference evidence="2" key="1">
    <citation type="journal article" date="2021" name="Proc. Natl. Acad. Sci. U.S.A.">
        <title>A Catalog of Tens of Thousands of Viruses from Human Metagenomes Reveals Hidden Associations with Chronic Diseases.</title>
        <authorList>
            <person name="Tisza M.J."/>
            <person name="Buck C.B."/>
        </authorList>
    </citation>
    <scope>NUCLEOTIDE SEQUENCE</scope>
    <source>
        <strain evidence="2">CtPyh10</strain>
    </source>
</reference>
<name>A0A8S5SZ82_9CAUD</name>
<evidence type="ECO:0000313" key="2">
    <source>
        <dbReference type="EMBL" id="DAF56321.1"/>
    </source>
</evidence>
<organism evidence="2">
    <name type="scientific">Siphoviridae sp. ctPyh10</name>
    <dbReference type="NCBI Taxonomy" id="2827865"/>
    <lineage>
        <taxon>Viruses</taxon>
        <taxon>Duplodnaviria</taxon>
        <taxon>Heunggongvirae</taxon>
        <taxon>Uroviricota</taxon>
        <taxon>Caudoviricetes</taxon>
    </lineage>
</organism>
<feature type="compositionally biased region" description="Basic residues" evidence="1">
    <location>
        <begin position="1"/>
        <end position="17"/>
    </location>
</feature>
<protein>
    <submittedName>
        <fullName evidence="2">Uncharacterized protein</fullName>
    </submittedName>
</protein>
<accession>A0A8S5SZ82</accession>
<dbReference type="EMBL" id="BK032711">
    <property type="protein sequence ID" value="DAF56321.1"/>
    <property type="molecule type" value="Genomic_DNA"/>
</dbReference>
<sequence length="38" mass="4553">MREKRKIIGKKRKRAQKNAKNSENPLDNLPILCYTIKR</sequence>